<proteinExistence type="predicted"/>
<dbReference type="Pfam" id="PF08241">
    <property type="entry name" value="Methyltransf_11"/>
    <property type="match status" value="1"/>
</dbReference>
<dbReference type="Gene3D" id="3.40.50.150">
    <property type="entry name" value="Vaccinia Virus protein VP39"/>
    <property type="match status" value="1"/>
</dbReference>
<dbReference type="Proteomes" id="UP000468388">
    <property type="component" value="Unassembled WGS sequence"/>
</dbReference>
<dbReference type="OrthoDB" id="9784101at2"/>
<dbReference type="PANTHER" id="PTHR43861:SF1">
    <property type="entry name" value="TRANS-ACONITATE 2-METHYLTRANSFERASE"/>
    <property type="match status" value="1"/>
</dbReference>
<keyword evidence="2" id="KW-0489">Methyltransferase</keyword>
<dbReference type="InterPro" id="IPR029063">
    <property type="entry name" value="SAM-dependent_MTases_sf"/>
</dbReference>
<organism evidence="2 3">
    <name type="scientific">Chitinophaga oryziterrae</name>
    <dbReference type="NCBI Taxonomy" id="1031224"/>
    <lineage>
        <taxon>Bacteria</taxon>
        <taxon>Pseudomonadati</taxon>
        <taxon>Bacteroidota</taxon>
        <taxon>Chitinophagia</taxon>
        <taxon>Chitinophagales</taxon>
        <taxon>Chitinophagaceae</taxon>
        <taxon>Chitinophaga</taxon>
    </lineage>
</organism>
<dbReference type="RefSeq" id="WP_157302567.1">
    <property type="nucleotide sequence ID" value="NZ_BAAAZB010000021.1"/>
</dbReference>
<dbReference type="CDD" id="cd02440">
    <property type="entry name" value="AdoMet_MTases"/>
    <property type="match status" value="1"/>
</dbReference>
<comment type="caution">
    <text evidence="2">The sequence shown here is derived from an EMBL/GenBank/DDBJ whole genome shotgun (WGS) entry which is preliminary data.</text>
</comment>
<dbReference type="AlphaFoldDB" id="A0A6N8JHJ3"/>
<keyword evidence="3" id="KW-1185">Reference proteome</keyword>
<reference evidence="2 3" key="1">
    <citation type="submission" date="2019-12" db="EMBL/GenBank/DDBJ databases">
        <title>The draft genomic sequence of strain Chitinophaga oryziterrae JCM 16595.</title>
        <authorList>
            <person name="Zhang X."/>
        </authorList>
    </citation>
    <scope>NUCLEOTIDE SEQUENCE [LARGE SCALE GENOMIC DNA]</scope>
    <source>
        <strain evidence="2 3">JCM 16595</strain>
    </source>
</reference>
<dbReference type="InterPro" id="IPR013216">
    <property type="entry name" value="Methyltransf_11"/>
</dbReference>
<feature type="domain" description="Methyltransferase type 11" evidence="1">
    <location>
        <begin position="25"/>
        <end position="118"/>
    </location>
</feature>
<dbReference type="PANTHER" id="PTHR43861">
    <property type="entry name" value="TRANS-ACONITATE 2-METHYLTRANSFERASE-RELATED"/>
    <property type="match status" value="1"/>
</dbReference>
<evidence type="ECO:0000313" key="3">
    <source>
        <dbReference type="Proteomes" id="UP000468388"/>
    </source>
</evidence>
<dbReference type="GO" id="GO:0032259">
    <property type="term" value="P:methylation"/>
    <property type="evidence" value="ECO:0007669"/>
    <property type="project" value="UniProtKB-KW"/>
</dbReference>
<protein>
    <submittedName>
        <fullName evidence="2">Methyltransferase domain-containing protein</fullName>
    </submittedName>
</protein>
<dbReference type="SUPFAM" id="SSF53335">
    <property type="entry name" value="S-adenosyl-L-methionine-dependent methyltransferases"/>
    <property type="match status" value="1"/>
</dbReference>
<gene>
    <name evidence="2" type="ORF">GO495_24400</name>
</gene>
<dbReference type="EMBL" id="WRXO01000008">
    <property type="protein sequence ID" value="MVT43758.1"/>
    <property type="molecule type" value="Genomic_DNA"/>
</dbReference>
<evidence type="ECO:0000313" key="2">
    <source>
        <dbReference type="EMBL" id="MVT43758.1"/>
    </source>
</evidence>
<name>A0A6N8JHJ3_9BACT</name>
<dbReference type="GO" id="GO:0008757">
    <property type="term" value="F:S-adenosylmethionine-dependent methyltransferase activity"/>
    <property type="evidence" value="ECO:0007669"/>
    <property type="project" value="InterPro"/>
</dbReference>
<accession>A0A6N8JHJ3</accession>
<sequence>MELNDAIQLIQNDQLSSSQITQWADLGCGSGLFTAALSHFLLPGSTIHAIDYRPPASIKSVKAGVNVKIEEADFVNDPFFFNDLDGFVMANALHYVKDRPNFMRKINFALKPGGSLLIVEYDTDQPVPTWVPYPLSYKSLQQFFESQGYTRITKLQTHPSLYGRANIYAALIHR</sequence>
<keyword evidence="2" id="KW-0808">Transferase</keyword>
<evidence type="ECO:0000259" key="1">
    <source>
        <dbReference type="Pfam" id="PF08241"/>
    </source>
</evidence>